<dbReference type="STRING" id="1137993.SAMN05660209_02011"/>
<dbReference type="GO" id="GO:0043709">
    <property type="term" value="P:cell adhesion involved in single-species biofilm formation"/>
    <property type="evidence" value="ECO:0007669"/>
    <property type="project" value="TreeGrafter"/>
</dbReference>
<dbReference type="EMBL" id="FNOT01000004">
    <property type="protein sequence ID" value="SDY06621.1"/>
    <property type="molecule type" value="Genomic_DNA"/>
</dbReference>
<feature type="transmembrane region" description="Helical" evidence="2">
    <location>
        <begin position="45"/>
        <end position="65"/>
    </location>
</feature>
<dbReference type="GO" id="GO:1902201">
    <property type="term" value="P:negative regulation of bacterial-type flagellum-dependent cell motility"/>
    <property type="evidence" value="ECO:0007669"/>
    <property type="project" value="TreeGrafter"/>
</dbReference>
<dbReference type="InterPro" id="IPR043128">
    <property type="entry name" value="Rev_trsase/Diguanyl_cyclase"/>
</dbReference>
<dbReference type="FunFam" id="3.30.70.270:FF:000001">
    <property type="entry name" value="Diguanylate cyclase domain protein"/>
    <property type="match status" value="1"/>
</dbReference>
<dbReference type="PANTHER" id="PTHR45138">
    <property type="entry name" value="REGULATORY COMPONENTS OF SENSORY TRANSDUCTION SYSTEM"/>
    <property type="match status" value="1"/>
</dbReference>
<feature type="transmembrane region" description="Helical" evidence="2">
    <location>
        <begin position="77"/>
        <end position="100"/>
    </location>
</feature>
<dbReference type="PROSITE" id="PS50887">
    <property type="entry name" value="GGDEF"/>
    <property type="match status" value="1"/>
</dbReference>
<organism evidence="4 5">
    <name type="scientific">Geodermatophilus africanus</name>
    <dbReference type="NCBI Taxonomy" id="1137993"/>
    <lineage>
        <taxon>Bacteria</taxon>
        <taxon>Bacillati</taxon>
        <taxon>Actinomycetota</taxon>
        <taxon>Actinomycetes</taxon>
        <taxon>Geodermatophilales</taxon>
        <taxon>Geodermatophilaceae</taxon>
        <taxon>Geodermatophilus</taxon>
    </lineage>
</organism>
<feature type="transmembrane region" description="Helical" evidence="2">
    <location>
        <begin position="106"/>
        <end position="138"/>
    </location>
</feature>
<feature type="domain" description="GGDEF" evidence="3">
    <location>
        <begin position="218"/>
        <end position="344"/>
    </location>
</feature>
<keyword evidence="2" id="KW-0472">Membrane</keyword>
<feature type="transmembrane region" description="Helical" evidence="2">
    <location>
        <begin position="150"/>
        <end position="169"/>
    </location>
</feature>
<dbReference type="AlphaFoldDB" id="A0A1H3GTM5"/>
<dbReference type="InterPro" id="IPR029787">
    <property type="entry name" value="Nucleotide_cyclase"/>
</dbReference>
<name>A0A1H3GTM5_9ACTN</name>
<dbReference type="SMART" id="SM00267">
    <property type="entry name" value="GGDEF"/>
    <property type="match status" value="1"/>
</dbReference>
<dbReference type="RefSeq" id="WP_091154556.1">
    <property type="nucleotide sequence ID" value="NZ_FNOT01000004.1"/>
</dbReference>
<dbReference type="CDD" id="cd01949">
    <property type="entry name" value="GGDEF"/>
    <property type="match status" value="1"/>
</dbReference>
<feature type="region of interest" description="Disordered" evidence="1">
    <location>
        <begin position="336"/>
        <end position="367"/>
    </location>
</feature>
<evidence type="ECO:0000256" key="2">
    <source>
        <dbReference type="SAM" id="Phobius"/>
    </source>
</evidence>
<dbReference type="InterPro" id="IPR000160">
    <property type="entry name" value="GGDEF_dom"/>
</dbReference>
<dbReference type="NCBIfam" id="TIGR00254">
    <property type="entry name" value="GGDEF"/>
    <property type="match status" value="1"/>
</dbReference>
<protein>
    <submittedName>
        <fullName evidence="4">Diguanylate cyclase (GGDEF) domain-containing protein</fullName>
    </submittedName>
</protein>
<dbReference type="OrthoDB" id="23692at2"/>
<dbReference type="GO" id="GO:0052621">
    <property type="term" value="F:diguanylate cyclase activity"/>
    <property type="evidence" value="ECO:0007669"/>
    <property type="project" value="TreeGrafter"/>
</dbReference>
<dbReference type="GO" id="GO:0005886">
    <property type="term" value="C:plasma membrane"/>
    <property type="evidence" value="ECO:0007669"/>
    <property type="project" value="TreeGrafter"/>
</dbReference>
<dbReference type="InterPro" id="IPR050469">
    <property type="entry name" value="Diguanylate_Cyclase"/>
</dbReference>
<sequence length="367" mass="37959">MRALAQDEERVAFWRRHTVSGIVLCEVMPAIIAVRTVMTDVPHEGLVLGLAAAVAGPAPLLALLPVDRLVRHPRGRLFFDVWEAVGIALVIAFCLLDGGAGSPYTLFLFVLLAHAALAYPPAGVALAGTGILLGYLGLGLRVGGVPADEVLVGTLALVVATGTCAFASANHQRAYQRTAAYARQVGLLAERDGLTGALNHRTFHVRLRAEAASTTAERPLSLLLVDVDEFKTVNDTLGHLAGDAVLRSVGETLSGLTRAGDAVGRLGGDEFALLLPGAGLPEATAIADRLVTEVRIAAAPWSATVSVGAATVTYTDPVGLLAAADTAVYHAKHTGRDRACTPPVSSDRIGAVAPDGPRSGMLASSGR</sequence>
<proteinExistence type="predicted"/>
<evidence type="ECO:0000256" key="1">
    <source>
        <dbReference type="SAM" id="MobiDB-lite"/>
    </source>
</evidence>
<keyword evidence="2" id="KW-1133">Transmembrane helix</keyword>
<dbReference type="SUPFAM" id="SSF55073">
    <property type="entry name" value="Nucleotide cyclase"/>
    <property type="match status" value="1"/>
</dbReference>
<feature type="transmembrane region" description="Helical" evidence="2">
    <location>
        <begin position="21"/>
        <end position="39"/>
    </location>
</feature>
<evidence type="ECO:0000313" key="4">
    <source>
        <dbReference type="EMBL" id="SDY06621.1"/>
    </source>
</evidence>
<dbReference type="Proteomes" id="UP000198921">
    <property type="component" value="Unassembled WGS sequence"/>
</dbReference>
<gene>
    <name evidence="4" type="ORF">SAMN05660209_02011</name>
</gene>
<keyword evidence="5" id="KW-1185">Reference proteome</keyword>
<dbReference type="PANTHER" id="PTHR45138:SF24">
    <property type="entry name" value="DIGUANYLATE CYCLASE DGCC-RELATED"/>
    <property type="match status" value="1"/>
</dbReference>
<dbReference type="Gene3D" id="3.30.70.270">
    <property type="match status" value="1"/>
</dbReference>
<accession>A0A1H3GTM5</accession>
<dbReference type="Pfam" id="PF00990">
    <property type="entry name" value="GGDEF"/>
    <property type="match status" value="1"/>
</dbReference>
<keyword evidence="2" id="KW-0812">Transmembrane</keyword>
<evidence type="ECO:0000259" key="3">
    <source>
        <dbReference type="PROSITE" id="PS50887"/>
    </source>
</evidence>
<reference evidence="5" key="1">
    <citation type="submission" date="2016-10" db="EMBL/GenBank/DDBJ databases">
        <authorList>
            <person name="Varghese N."/>
            <person name="Submissions S."/>
        </authorList>
    </citation>
    <scope>NUCLEOTIDE SEQUENCE [LARGE SCALE GENOMIC DNA]</scope>
    <source>
        <strain evidence="5">DSM 45422</strain>
    </source>
</reference>
<evidence type="ECO:0000313" key="5">
    <source>
        <dbReference type="Proteomes" id="UP000198921"/>
    </source>
</evidence>